<gene>
    <name evidence="6" type="ORF">QJS10_CPA01g00438</name>
</gene>
<name>A0AAV9FMW3_ACOCL</name>
<reference evidence="6" key="1">
    <citation type="journal article" date="2023" name="Nat. Commun.">
        <title>Diploid and tetraploid genomes of Acorus and the evolution of monocots.</title>
        <authorList>
            <person name="Ma L."/>
            <person name="Liu K.W."/>
            <person name="Li Z."/>
            <person name="Hsiao Y.Y."/>
            <person name="Qi Y."/>
            <person name="Fu T."/>
            <person name="Tang G.D."/>
            <person name="Zhang D."/>
            <person name="Sun W.H."/>
            <person name="Liu D.K."/>
            <person name="Li Y."/>
            <person name="Chen G.Z."/>
            <person name="Liu X.D."/>
            <person name="Liao X.Y."/>
            <person name="Jiang Y.T."/>
            <person name="Yu X."/>
            <person name="Hao Y."/>
            <person name="Huang J."/>
            <person name="Zhao X.W."/>
            <person name="Ke S."/>
            <person name="Chen Y.Y."/>
            <person name="Wu W.L."/>
            <person name="Hsu J.L."/>
            <person name="Lin Y.F."/>
            <person name="Huang M.D."/>
            <person name="Li C.Y."/>
            <person name="Huang L."/>
            <person name="Wang Z.W."/>
            <person name="Zhao X."/>
            <person name="Zhong W.Y."/>
            <person name="Peng D.H."/>
            <person name="Ahmad S."/>
            <person name="Lan S."/>
            <person name="Zhang J.S."/>
            <person name="Tsai W.C."/>
            <person name="Van de Peer Y."/>
            <person name="Liu Z.J."/>
        </authorList>
    </citation>
    <scope>NUCLEOTIDE SEQUENCE</scope>
    <source>
        <strain evidence="6">CP</strain>
    </source>
</reference>
<protein>
    <submittedName>
        <fullName evidence="6">Uncharacterized protein</fullName>
    </submittedName>
</protein>
<evidence type="ECO:0000256" key="4">
    <source>
        <dbReference type="ARBA" id="ARBA00023136"/>
    </source>
</evidence>
<evidence type="ECO:0000313" key="6">
    <source>
        <dbReference type="EMBL" id="KAK1326564.1"/>
    </source>
</evidence>
<comment type="similarity">
    <text evidence="5">Belongs to the ROH1 family.</text>
</comment>
<keyword evidence="2" id="KW-0812">Transmembrane</keyword>
<dbReference type="Pfam" id="PF05633">
    <property type="entry name" value="ROH1-like"/>
    <property type="match status" value="1"/>
</dbReference>
<proteinExistence type="inferred from homology"/>
<accession>A0AAV9FMW3</accession>
<evidence type="ECO:0000256" key="5">
    <source>
        <dbReference type="ARBA" id="ARBA00035114"/>
    </source>
</evidence>
<evidence type="ECO:0000256" key="2">
    <source>
        <dbReference type="ARBA" id="ARBA00022692"/>
    </source>
</evidence>
<dbReference type="PANTHER" id="PTHR31509">
    <property type="entry name" value="BPS1-LIKE PROTEIN"/>
    <property type="match status" value="1"/>
</dbReference>
<comment type="caution">
    <text evidence="6">The sequence shown here is derived from an EMBL/GenBank/DDBJ whole genome shotgun (WGS) entry which is preliminary data.</text>
</comment>
<organism evidence="6 7">
    <name type="scientific">Acorus calamus</name>
    <name type="common">Sweet flag</name>
    <dbReference type="NCBI Taxonomy" id="4465"/>
    <lineage>
        <taxon>Eukaryota</taxon>
        <taxon>Viridiplantae</taxon>
        <taxon>Streptophyta</taxon>
        <taxon>Embryophyta</taxon>
        <taxon>Tracheophyta</taxon>
        <taxon>Spermatophyta</taxon>
        <taxon>Magnoliopsida</taxon>
        <taxon>Liliopsida</taxon>
        <taxon>Acoraceae</taxon>
        <taxon>Acorus</taxon>
    </lineage>
</organism>
<sequence>MSRPHDGHHPSFPFGNPFRMIFPKGSCLPPRLFSLLSSFEETLTERLKRLKTKYDCGVLSLSWMSCAMKSLSETHTDIKTLITDLQFPVSDWDEKWMDTYLDDSVKLLDICIAFSSELSRLDQGQLLLQYVLHVLDFSRSSPSAEQLVRAHTSLDDWRLQQINSRSTKLGSCSSVLQGLHTSLHMEKSRNSSKGKVLMRALFGVKVQSIFICSTFIAALSCSSKVLTDLVVPDKFLWSEAFNDLQGTVNGEIRKLCLSGRVIILKELEAVDKCAEKLYALTDGVGHEADLLRKSVSELGDCAEKLSGGVELLSKQVGVFFQIVLSGRDALLSNLRVPDIKQENNLEKHL</sequence>
<keyword evidence="7" id="KW-1185">Reference proteome</keyword>
<comment type="subcellular location">
    <subcellularLocation>
        <location evidence="1">Membrane</location>
        <topology evidence="1">Single-pass membrane protein</topology>
    </subcellularLocation>
</comment>
<dbReference type="Proteomes" id="UP001180020">
    <property type="component" value="Unassembled WGS sequence"/>
</dbReference>
<dbReference type="AlphaFoldDB" id="A0AAV9FMW3"/>
<keyword evidence="3" id="KW-1133">Transmembrane helix</keyword>
<dbReference type="EMBL" id="JAUJYO010000001">
    <property type="protein sequence ID" value="KAK1326564.1"/>
    <property type="molecule type" value="Genomic_DNA"/>
</dbReference>
<evidence type="ECO:0000256" key="3">
    <source>
        <dbReference type="ARBA" id="ARBA00022989"/>
    </source>
</evidence>
<dbReference type="GO" id="GO:0016020">
    <property type="term" value="C:membrane"/>
    <property type="evidence" value="ECO:0007669"/>
    <property type="project" value="UniProtKB-SubCell"/>
</dbReference>
<evidence type="ECO:0000313" key="7">
    <source>
        <dbReference type="Proteomes" id="UP001180020"/>
    </source>
</evidence>
<evidence type="ECO:0000256" key="1">
    <source>
        <dbReference type="ARBA" id="ARBA00004167"/>
    </source>
</evidence>
<dbReference type="InterPro" id="IPR008511">
    <property type="entry name" value="ROH1-like"/>
</dbReference>
<keyword evidence="4" id="KW-0472">Membrane</keyword>
<reference evidence="6" key="2">
    <citation type="submission" date="2023-06" db="EMBL/GenBank/DDBJ databases">
        <authorList>
            <person name="Ma L."/>
            <person name="Liu K.-W."/>
            <person name="Li Z."/>
            <person name="Hsiao Y.-Y."/>
            <person name="Qi Y."/>
            <person name="Fu T."/>
            <person name="Tang G."/>
            <person name="Zhang D."/>
            <person name="Sun W.-H."/>
            <person name="Liu D.-K."/>
            <person name="Li Y."/>
            <person name="Chen G.-Z."/>
            <person name="Liu X.-D."/>
            <person name="Liao X.-Y."/>
            <person name="Jiang Y.-T."/>
            <person name="Yu X."/>
            <person name="Hao Y."/>
            <person name="Huang J."/>
            <person name="Zhao X.-W."/>
            <person name="Ke S."/>
            <person name="Chen Y.-Y."/>
            <person name="Wu W.-L."/>
            <person name="Hsu J.-L."/>
            <person name="Lin Y.-F."/>
            <person name="Huang M.-D."/>
            <person name="Li C.-Y."/>
            <person name="Huang L."/>
            <person name="Wang Z.-W."/>
            <person name="Zhao X."/>
            <person name="Zhong W.-Y."/>
            <person name="Peng D.-H."/>
            <person name="Ahmad S."/>
            <person name="Lan S."/>
            <person name="Zhang J.-S."/>
            <person name="Tsai W.-C."/>
            <person name="Van De Peer Y."/>
            <person name="Liu Z.-J."/>
        </authorList>
    </citation>
    <scope>NUCLEOTIDE SEQUENCE</scope>
    <source>
        <strain evidence="6">CP</strain>
        <tissue evidence="6">Leaves</tissue>
    </source>
</reference>